<dbReference type="Pfam" id="PF22470">
    <property type="entry name" value="Histone_HNS_N"/>
    <property type="match status" value="1"/>
</dbReference>
<protein>
    <submittedName>
        <fullName evidence="7">H-NS family nucleoid-associated regulatory protein</fullName>
    </submittedName>
</protein>
<dbReference type="InterPro" id="IPR037150">
    <property type="entry name" value="H-NS_C_dom_sf"/>
</dbReference>
<dbReference type="Gene3D" id="1.10.287.1050">
    <property type="entry name" value="H-NS histone-like proteins"/>
    <property type="match status" value="1"/>
</dbReference>
<gene>
    <name evidence="7" type="ORF">ACFQU0_14055</name>
</gene>
<comment type="subcellular location">
    <subcellularLocation>
        <location evidence="1">Cytoplasm</location>
        <location evidence="1">Nucleoid</location>
    </subcellularLocation>
</comment>
<keyword evidence="3" id="KW-0963">Cytoplasm</keyword>
<dbReference type="PANTHER" id="PTHR38097">
    <property type="match status" value="1"/>
</dbReference>
<reference evidence="8" key="1">
    <citation type="journal article" date="2019" name="Int. J. Syst. Evol. Microbiol.">
        <title>The Global Catalogue of Microorganisms (GCM) 10K type strain sequencing project: providing services to taxonomists for standard genome sequencing and annotation.</title>
        <authorList>
            <consortium name="The Broad Institute Genomics Platform"/>
            <consortium name="The Broad Institute Genome Sequencing Center for Infectious Disease"/>
            <person name="Wu L."/>
            <person name="Ma J."/>
        </authorList>
    </citation>
    <scope>NUCLEOTIDE SEQUENCE [LARGE SCALE GENOMIC DNA]</scope>
    <source>
        <strain evidence="8">CCUG 53903</strain>
    </source>
</reference>
<evidence type="ECO:0000313" key="8">
    <source>
        <dbReference type="Proteomes" id="UP001596457"/>
    </source>
</evidence>
<organism evidence="7 8">
    <name type="scientific">Hydrogenophaga defluvii</name>
    <dbReference type="NCBI Taxonomy" id="249410"/>
    <lineage>
        <taxon>Bacteria</taxon>
        <taxon>Pseudomonadati</taxon>
        <taxon>Pseudomonadota</taxon>
        <taxon>Betaproteobacteria</taxon>
        <taxon>Burkholderiales</taxon>
        <taxon>Comamonadaceae</taxon>
        <taxon>Hydrogenophaga</taxon>
    </lineage>
</organism>
<evidence type="ECO:0000313" key="7">
    <source>
        <dbReference type="EMBL" id="MFC7461552.1"/>
    </source>
</evidence>
<dbReference type="SUPFAM" id="SSF81273">
    <property type="entry name" value="H-NS histone-like proteins"/>
    <property type="match status" value="1"/>
</dbReference>
<dbReference type="EMBL" id="JBHTBZ010000041">
    <property type="protein sequence ID" value="MFC7461552.1"/>
    <property type="molecule type" value="Genomic_DNA"/>
</dbReference>
<evidence type="ECO:0000256" key="3">
    <source>
        <dbReference type="ARBA" id="ARBA00022490"/>
    </source>
</evidence>
<comment type="caution">
    <text evidence="7">The sequence shown here is derived from an EMBL/GenBank/DDBJ whole genome shotgun (WGS) entry which is preliminary data.</text>
</comment>
<dbReference type="Gene3D" id="4.10.430.10">
    <property type="entry name" value="Histone-like protein H-NS, C-terminal domain"/>
    <property type="match status" value="1"/>
</dbReference>
<dbReference type="Proteomes" id="UP001596457">
    <property type="component" value="Unassembled WGS sequence"/>
</dbReference>
<dbReference type="InterPro" id="IPR027454">
    <property type="entry name" value="Histone_HNS_N"/>
</dbReference>
<dbReference type="InterPro" id="IPR027444">
    <property type="entry name" value="H-NS_C_dom"/>
</dbReference>
<evidence type="ECO:0000259" key="6">
    <source>
        <dbReference type="SMART" id="SM00528"/>
    </source>
</evidence>
<sequence length="98" mass="10284">MASYAELMAQAKALMEQAEKSKRAERAEALAAIKAKMAEYGITAADLGGATRAGKAAKVKGEAKYRGPNGELWSGKGRRPAWANEALAAGKSLNDFAI</sequence>
<dbReference type="InterPro" id="IPR054180">
    <property type="entry name" value="H-NS-like_N"/>
</dbReference>
<keyword evidence="5" id="KW-0175">Coiled coil</keyword>
<evidence type="ECO:0000256" key="1">
    <source>
        <dbReference type="ARBA" id="ARBA00004453"/>
    </source>
</evidence>
<comment type="similarity">
    <text evidence="2">Belongs to the histone-like protein H-NS family.</text>
</comment>
<evidence type="ECO:0000256" key="4">
    <source>
        <dbReference type="ARBA" id="ARBA00023125"/>
    </source>
</evidence>
<evidence type="ECO:0000256" key="5">
    <source>
        <dbReference type="SAM" id="Coils"/>
    </source>
</evidence>
<name>A0ABW2SF94_9BURK</name>
<feature type="domain" description="DNA-binding protein H-NS-like C-terminal" evidence="6">
    <location>
        <begin position="55"/>
        <end position="98"/>
    </location>
</feature>
<dbReference type="SMART" id="SM00528">
    <property type="entry name" value="HNS"/>
    <property type="match status" value="1"/>
</dbReference>
<dbReference type="PANTHER" id="PTHR38097:SF2">
    <property type="entry name" value="DNA-BINDING PROTEIN STPA"/>
    <property type="match status" value="1"/>
</dbReference>
<accession>A0ABW2SF94</accession>
<keyword evidence="4" id="KW-0238">DNA-binding</keyword>
<evidence type="ECO:0000256" key="2">
    <source>
        <dbReference type="ARBA" id="ARBA00010610"/>
    </source>
</evidence>
<dbReference type="Pfam" id="PF00816">
    <property type="entry name" value="Histone_HNS"/>
    <property type="match status" value="1"/>
</dbReference>
<feature type="coiled-coil region" evidence="5">
    <location>
        <begin position="1"/>
        <end position="28"/>
    </location>
</feature>
<proteinExistence type="inferred from homology"/>
<keyword evidence="8" id="KW-1185">Reference proteome</keyword>